<reference evidence="2 3" key="1">
    <citation type="submission" date="2020-10" db="EMBL/GenBank/DDBJ databases">
        <title>Wide distribution of Phycisphaera-like planctomycetes from WD2101 soil group in peatlands and genome analysis of the first cultivated representative.</title>
        <authorList>
            <person name="Dedysh S.N."/>
            <person name="Beletsky A.V."/>
            <person name="Ivanova A."/>
            <person name="Kulichevskaya I.S."/>
            <person name="Suzina N.E."/>
            <person name="Philippov D.A."/>
            <person name="Rakitin A.L."/>
            <person name="Mardanov A.V."/>
            <person name="Ravin N.V."/>
        </authorList>
    </citation>
    <scope>NUCLEOTIDE SEQUENCE [LARGE SCALE GENOMIC DNA]</scope>
    <source>
        <strain evidence="2 3">M1803</strain>
    </source>
</reference>
<keyword evidence="3" id="KW-1185">Reference proteome</keyword>
<gene>
    <name evidence="2" type="ORF">IPV69_13710</name>
</gene>
<evidence type="ECO:0000256" key="1">
    <source>
        <dbReference type="SAM" id="MobiDB-lite"/>
    </source>
</evidence>
<dbReference type="EMBL" id="CP063458">
    <property type="protein sequence ID" value="QOV87347.1"/>
    <property type="molecule type" value="Genomic_DNA"/>
</dbReference>
<evidence type="ECO:0000313" key="2">
    <source>
        <dbReference type="EMBL" id="QOV87347.1"/>
    </source>
</evidence>
<evidence type="ECO:0000313" key="3">
    <source>
        <dbReference type="Proteomes" id="UP000593765"/>
    </source>
</evidence>
<dbReference type="Proteomes" id="UP000593765">
    <property type="component" value="Chromosome"/>
</dbReference>
<name>A0A7M2WP89_9BACT</name>
<sequence>MEKPLAPTLGGVEPEKQMEFWHQLAEQPVTSNDDAFHALLIFIDGQDAAADYAARVAALKEKGLLPASFNQPATQAADRGTLSVALAKTLKLRGGIVYSIFGPSPRYATKELEHAEIYPPSSPNQIFSGSEFLAVMSRAEEYQLSKSTGGKPGDANYVPPELELRQGIQQPVKPVPAPSTQPATEPAGAATKAL</sequence>
<proteinExistence type="predicted"/>
<organism evidence="2 3">
    <name type="scientific">Humisphaera borealis</name>
    <dbReference type="NCBI Taxonomy" id="2807512"/>
    <lineage>
        <taxon>Bacteria</taxon>
        <taxon>Pseudomonadati</taxon>
        <taxon>Planctomycetota</taxon>
        <taxon>Phycisphaerae</taxon>
        <taxon>Tepidisphaerales</taxon>
        <taxon>Tepidisphaeraceae</taxon>
        <taxon>Humisphaera</taxon>
    </lineage>
</organism>
<protein>
    <submittedName>
        <fullName evidence="2">Uncharacterized protein</fullName>
    </submittedName>
</protein>
<dbReference type="AlphaFoldDB" id="A0A7M2WP89"/>
<feature type="region of interest" description="Disordered" evidence="1">
    <location>
        <begin position="167"/>
        <end position="194"/>
    </location>
</feature>
<accession>A0A7M2WP89</accession>
<dbReference type="KEGG" id="hbs:IPV69_13710"/>